<dbReference type="PANTHER" id="PTHR35526">
    <property type="entry name" value="ANTI-SIGMA-F FACTOR RSBW-RELATED"/>
    <property type="match status" value="1"/>
</dbReference>
<protein>
    <submittedName>
        <fullName evidence="3">Serine/threonine-protein kinase RsbW</fullName>
    </submittedName>
</protein>
<keyword evidence="3" id="KW-0418">Kinase</keyword>
<dbReference type="EMBL" id="FOYI01000008">
    <property type="protein sequence ID" value="SFR14310.1"/>
    <property type="molecule type" value="Genomic_DNA"/>
</dbReference>
<dbReference type="InterPro" id="IPR003594">
    <property type="entry name" value="HATPase_dom"/>
</dbReference>
<organism evidence="3 4">
    <name type="scientific">Poseidonocella sedimentorum</name>
    <dbReference type="NCBI Taxonomy" id="871652"/>
    <lineage>
        <taxon>Bacteria</taxon>
        <taxon>Pseudomonadati</taxon>
        <taxon>Pseudomonadota</taxon>
        <taxon>Alphaproteobacteria</taxon>
        <taxon>Rhodobacterales</taxon>
        <taxon>Roseobacteraceae</taxon>
        <taxon>Poseidonocella</taxon>
    </lineage>
</organism>
<dbReference type="Proteomes" id="UP000199302">
    <property type="component" value="Unassembled WGS sequence"/>
</dbReference>
<evidence type="ECO:0000256" key="1">
    <source>
        <dbReference type="ARBA" id="ARBA00022527"/>
    </source>
</evidence>
<evidence type="ECO:0000313" key="4">
    <source>
        <dbReference type="Proteomes" id="UP000199302"/>
    </source>
</evidence>
<evidence type="ECO:0000259" key="2">
    <source>
        <dbReference type="Pfam" id="PF13581"/>
    </source>
</evidence>
<dbReference type="InterPro" id="IPR036890">
    <property type="entry name" value="HATPase_C_sf"/>
</dbReference>
<dbReference type="SUPFAM" id="SSF55874">
    <property type="entry name" value="ATPase domain of HSP90 chaperone/DNA topoisomerase II/histidine kinase"/>
    <property type="match status" value="1"/>
</dbReference>
<dbReference type="OrthoDB" id="9792240at2"/>
<dbReference type="PANTHER" id="PTHR35526:SF3">
    <property type="entry name" value="ANTI-SIGMA-F FACTOR RSBW"/>
    <property type="match status" value="1"/>
</dbReference>
<dbReference type="RefSeq" id="WP_092081335.1">
    <property type="nucleotide sequence ID" value="NZ_FOYI01000008.1"/>
</dbReference>
<dbReference type="CDD" id="cd16936">
    <property type="entry name" value="HATPase_RsbW-like"/>
    <property type="match status" value="1"/>
</dbReference>
<sequence>MCLASDPGLTFECIATHASIRCVLGRIVACLHSERLSTDRVSDVQIVLAEALNNIVLHSGCAPTDRITVTLKLRAGRLEVEILDCGNPMTEPLPRPCPLRPETLPVQELPEGRFGWLILHKLTQDIAHRRVGIHNLLSFSITAQ</sequence>
<dbReference type="GO" id="GO:0004674">
    <property type="term" value="F:protein serine/threonine kinase activity"/>
    <property type="evidence" value="ECO:0007669"/>
    <property type="project" value="UniProtKB-KW"/>
</dbReference>
<evidence type="ECO:0000313" key="3">
    <source>
        <dbReference type="EMBL" id="SFR14310.1"/>
    </source>
</evidence>
<keyword evidence="4" id="KW-1185">Reference proteome</keyword>
<keyword evidence="1" id="KW-0723">Serine/threonine-protein kinase</keyword>
<gene>
    <name evidence="3" type="ORF">SAMN04515673_108118</name>
</gene>
<reference evidence="3 4" key="1">
    <citation type="submission" date="2016-10" db="EMBL/GenBank/DDBJ databases">
        <authorList>
            <person name="de Groot N.N."/>
        </authorList>
    </citation>
    <scope>NUCLEOTIDE SEQUENCE [LARGE SCALE GENOMIC DNA]</scope>
    <source>
        <strain evidence="4">KMM 9023,NRIC 0796,JCM 17311,KCTC 23692</strain>
    </source>
</reference>
<dbReference type="STRING" id="871652.SAMN04515673_108118"/>
<keyword evidence="3" id="KW-0808">Transferase</keyword>
<dbReference type="AlphaFoldDB" id="A0A1I6E9A2"/>
<dbReference type="Gene3D" id="3.30.565.10">
    <property type="entry name" value="Histidine kinase-like ATPase, C-terminal domain"/>
    <property type="match status" value="1"/>
</dbReference>
<name>A0A1I6E9A2_9RHOB</name>
<dbReference type="Pfam" id="PF13581">
    <property type="entry name" value="HATPase_c_2"/>
    <property type="match status" value="1"/>
</dbReference>
<dbReference type="InterPro" id="IPR050267">
    <property type="entry name" value="Anti-sigma-factor_SerPK"/>
</dbReference>
<feature type="domain" description="Histidine kinase/HSP90-like ATPase" evidence="2">
    <location>
        <begin position="15"/>
        <end position="137"/>
    </location>
</feature>
<accession>A0A1I6E9A2</accession>
<proteinExistence type="predicted"/>